<evidence type="ECO:0000313" key="7">
    <source>
        <dbReference type="Proteomes" id="UP000472355"/>
    </source>
</evidence>
<dbReference type="SUPFAM" id="SSF49265">
    <property type="entry name" value="Fibronectin type III"/>
    <property type="match status" value="1"/>
</dbReference>
<protein>
    <recommendedName>
        <fullName evidence="8">Fibronectin type III domain protein</fullName>
    </recommendedName>
</protein>
<dbReference type="InterPro" id="IPR031161">
    <property type="entry name" value="Peptidase_M60_dom"/>
</dbReference>
<feature type="compositionally biased region" description="Polar residues" evidence="2">
    <location>
        <begin position="1580"/>
        <end position="1591"/>
    </location>
</feature>
<dbReference type="SUPFAM" id="SSF49785">
    <property type="entry name" value="Galactose-binding domain-like"/>
    <property type="match status" value="1"/>
</dbReference>
<evidence type="ECO:0000259" key="5">
    <source>
        <dbReference type="PROSITE" id="PS51723"/>
    </source>
</evidence>
<dbReference type="Pfam" id="PF00754">
    <property type="entry name" value="F5_F8_type_C"/>
    <property type="match status" value="1"/>
</dbReference>
<dbReference type="GO" id="GO:0016798">
    <property type="term" value="F:hydrolase activity, acting on glycosyl bonds"/>
    <property type="evidence" value="ECO:0007669"/>
    <property type="project" value="UniProtKB-KW"/>
</dbReference>
<dbReference type="SMART" id="SM01276">
    <property type="entry name" value="M60-like"/>
    <property type="match status" value="1"/>
</dbReference>
<dbReference type="PROSITE" id="PS50853">
    <property type="entry name" value="FN3"/>
    <property type="match status" value="2"/>
</dbReference>
<dbReference type="SMART" id="SM00060">
    <property type="entry name" value="FN3"/>
    <property type="match status" value="2"/>
</dbReference>
<feature type="region of interest" description="Disordered" evidence="2">
    <location>
        <begin position="117"/>
        <end position="262"/>
    </location>
</feature>
<dbReference type="InterPro" id="IPR003961">
    <property type="entry name" value="FN3_dom"/>
</dbReference>
<dbReference type="Gene3D" id="1.10.390.30">
    <property type="entry name" value="Peptidase M60, enhancin-like domain 3"/>
    <property type="match status" value="1"/>
</dbReference>
<dbReference type="Gene3D" id="2.60.40.10">
    <property type="entry name" value="Immunoglobulins"/>
    <property type="match status" value="2"/>
</dbReference>
<evidence type="ECO:0000313" key="6">
    <source>
        <dbReference type="EMBL" id="NFA43779.1"/>
    </source>
</evidence>
<dbReference type="Pfam" id="PF00041">
    <property type="entry name" value="fn3"/>
    <property type="match status" value="1"/>
</dbReference>
<sequence>MNKKAICFLLATVLTTQFITSDFTPVLAATRDSNTTKDEKSNINLKGTLDVNIRLDVPFKRQFDEQCGGKPLNLLLENDEGNIVKLPLIDNQHNHSSKKEKVKNSKLEKSINLERSLLKTKNQNKPITDDTLTDPINGETVNDTFLENTAPEVNDNLSNSESHSPDAPENNDSVDNNTPNNSDDLINSTPADTNDTSNDNNKPSDSDNIETPDNNKPSDSDNIETPDNNKPSDSDDIEIPDSDISSEDNISSTPEIPEDNITTDEVEAEDEIDLIEDTVENSTDDINYTVKSLDYFHNETSDDIYNYHVSINNLPLGKYSLKITGEGFAPITLKNKVTIKDYSQRVYIATDSKIPLIVDVDGDGESTKKDYELIEKNIDTLNSLYDLNRDGLVDISDLTICNESIKNKKDKDGLMDTSAIFDYSKVSVDAKKGSVSGDIENLFNGSDESLEISTDENGKAEVDLEVPEIETSFVSIDTKGITEGEIIVLGEGDKVLGSEEIISKARQVSTNEQIVINLGTQVAVKRIKIKISSADPTNSNLAQIGKVEFLNNIYAEAPIPDPNAPTIYSDSIIANSKEVRFKWTEMANVDGYEISYIAQSGKDNSEKIIKVGTNSIILKDLENFKEYNIKVRSYSGDSWYGDWSETISVTPAPTKAPDAPENINIKSEYKGLNISWKAMNGAEEYTLFYKKETDSEFTKIENIKSSSYYLNRLDEDTTYDIQLMSHNEFGASPLSKLHKGLTIGLEAPIIPNYKLLNTSNDSDITNHIVDVEYPGGYKEDEYPNGFNKFNVVDNDYSTYWQIADWDVAQYSKRGPIVTFDDNYEMDTIRLSARLDGNYNSFYYCNIKYWDEENKEHLVEGKISSKTGSNKKVYYEIKLSSPITANKVQVNLSNVSAGTNVTVSELKFYHYDSLETDVKNLFTDDMRIELKDDVTLEEITELENRANTLDDISKEYHPQRDNILYDLNTAKSILEDRNIAETITLDQNINNSRNSHLGFAMQLNDYQPLGISARAGDEISIYVGTDGNVMPEVIFTQYYPESSQWTTTVKSLTKGKNVIEVPKIGSMATERGGSVYVRYPRNSATNNEIKIRVSGGTKIPYLNLSNIVDEEISKKEIEKYITTLEEFNEKLPTYYEDANRLMFNKTRENKNLYKFDEKTSVLNSTEIVTDKFLLTLPATEVLRGINLDASTLSDKIDKVYDALLAWEELGDIAYGVKGLYENPDLNNDGKVDSSEIKHSMPSSRLNIRYTRMFSGAFMYASSGHIGIEFGSVAPLLNGKPYTKNSDNDITAYNYYGWGIAHEIGHVIDEGNAIYGETTNNIISLMAQTIDDKALSRLESSDLYPKIYEKVNSGSIGVASNVFVSLGMFWQLHLAYDNEASINQEDSFYAKLNRLYRENTESTPNVQAKDNLLIRLASDAAQKDLTEFFKRWGLIANNETITYLASKGYEKENKAIYYMNDDARRKVLSGISQMSPDTKVIANLTYDDSSKSKEVNISLSTNNDNEKILGYEIYRNGKTVGFTTEYNFTDVISANNRVFNYEVIAYDYHLNKTSSIKLDPIRVSHDGSLAKGNWLLESNTNSLEDVNDENNPSGPIEKPSIDKVKDNNPSTIYTGKKADNSDPFIIVDLNSVEQVSGIKYSVGASEGSLPDGTINNYQVYVSKDKENWILASSGNFNLDVNNATKTIYFNQNDSTGGKQLWTYEASYVKLVAPKASSISIGEIDVIGNPGDNLELQTSGIGTLSSEYRFGNSPDDVIPKDSIIFTGNYRGNPGFNAILLKDENNNVLSGDQIFMAEIPDNGHLGEVSEGSWIFWISPDEYSEINALDSKIKGELYRVNDAETLEGQRLVSDTLYVQIPNELPSISLEGGLIPESSKTFNSSSFEPKNN</sequence>
<proteinExistence type="predicted"/>
<dbReference type="InterPro" id="IPR000421">
    <property type="entry name" value="FA58C"/>
</dbReference>
<feature type="region of interest" description="Disordered" evidence="2">
    <location>
        <begin position="1580"/>
        <end position="1606"/>
    </location>
</feature>
<feature type="compositionally biased region" description="Acidic residues" evidence="2">
    <location>
        <begin position="234"/>
        <end position="246"/>
    </location>
</feature>
<organism evidence="6 7">
    <name type="scientific">Clostridium botulinum</name>
    <dbReference type="NCBI Taxonomy" id="1491"/>
    <lineage>
        <taxon>Bacteria</taxon>
        <taxon>Bacillati</taxon>
        <taxon>Bacillota</taxon>
        <taxon>Clostridia</taxon>
        <taxon>Eubacteriales</taxon>
        <taxon>Clostridiaceae</taxon>
        <taxon>Clostridium</taxon>
    </lineage>
</organism>
<dbReference type="Gene3D" id="2.60.120.260">
    <property type="entry name" value="Galactose-binding domain-like"/>
    <property type="match status" value="2"/>
</dbReference>
<dbReference type="EMBL" id="SGKU01000049">
    <property type="protein sequence ID" value="NFA43779.1"/>
    <property type="molecule type" value="Genomic_DNA"/>
</dbReference>
<evidence type="ECO:0000256" key="2">
    <source>
        <dbReference type="SAM" id="MobiDB-lite"/>
    </source>
</evidence>
<evidence type="ECO:0000259" key="4">
    <source>
        <dbReference type="PROSITE" id="PS50853"/>
    </source>
</evidence>
<comment type="caution">
    <text evidence="6">The sequence shown here is derived from an EMBL/GenBank/DDBJ whole genome shotgun (WGS) entry which is preliminary data.</text>
</comment>
<feature type="domain" description="Fibronectin type-III" evidence="4">
    <location>
        <begin position="561"/>
        <end position="654"/>
    </location>
</feature>
<dbReference type="CDD" id="cd00063">
    <property type="entry name" value="FN3"/>
    <property type="match status" value="1"/>
</dbReference>
<keyword evidence="1" id="KW-0378">Hydrolase</keyword>
<reference evidence="6 7" key="1">
    <citation type="submission" date="2019-02" db="EMBL/GenBank/DDBJ databases">
        <title>Genome sequencing of Clostridium botulinum clinical isolates.</title>
        <authorList>
            <person name="Brunt J."/>
            <person name="Van Vliet A.H.M."/>
            <person name="Stringer S.C."/>
            <person name="Grant K.A."/>
            <person name="Carter A.C."/>
            <person name="Peck M.W."/>
        </authorList>
    </citation>
    <scope>NUCLEOTIDE SEQUENCE [LARGE SCALE GENOMIC DNA]</scope>
    <source>
        <strain evidence="6 7">H113700579</strain>
    </source>
</reference>
<evidence type="ECO:0000256" key="1">
    <source>
        <dbReference type="ARBA" id="ARBA00023295"/>
    </source>
</evidence>
<keyword evidence="1" id="KW-0326">Glycosidase</keyword>
<feature type="domain" description="Fibronectin type-III" evidence="4">
    <location>
        <begin position="656"/>
        <end position="746"/>
    </location>
</feature>
<feature type="domain" description="F5/8 type C" evidence="3">
    <location>
        <begin position="1567"/>
        <end position="1726"/>
    </location>
</feature>
<gene>
    <name evidence="6" type="ORF">EXM65_14705</name>
</gene>
<dbReference type="InterPro" id="IPR042279">
    <property type="entry name" value="Pep_M60_3"/>
</dbReference>
<dbReference type="Gene3D" id="3.40.390.80">
    <property type="entry name" value="Peptidase M60, enhancin-like domain 2"/>
    <property type="match status" value="1"/>
</dbReference>
<accession>A0A6M0SSM4</accession>
<dbReference type="InterPro" id="IPR036116">
    <property type="entry name" value="FN3_sf"/>
</dbReference>
<feature type="domain" description="Peptidase M60" evidence="5">
    <location>
        <begin position="1003"/>
        <end position="1375"/>
    </location>
</feature>
<dbReference type="PROSITE" id="PS51723">
    <property type="entry name" value="PEPTIDASE_M60"/>
    <property type="match status" value="1"/>
</dbReference>
<dbReference type="PROSITE" id="PS50022">
    <property type="entry name" value="FA58C_3"/>
    <property type="match status" value="1"/>
</dbReference>
<dbReference type="InterPro" id="IPR018247">
    <property type="entry name" value="EF_Hand_1_Ca_BS"/>
</dbReference>
<evidence type="ECO:0008006" key="8">
    <source>
        <dbReference type="Google" id="ProtNLM"/>
    </source>
</evidence>
<feature type="compositionally biased region" description="Low complexity" evidence="2">
    <location>
        <begin position="170"/>
        <end position="203"/>
    </location>
</feature>
<dbReference type="Proteomes" id="UP000472355">
    <property type="component" value="Unassembled WGS sequence"/>
</dbReference>
<dbReference type="InterPro" id="IPR013783">
    <property type="entry name" value="Ig-like_fold"/>
</dbReference>
<dbReference type="Pfam" id="PF13402">
    <property type="entry name" value="Peptidase_M60"/>
    <property type="match status" value="1"/>
</dbReference>
<dbReference type="InterPro" id="IPR008979">
    <property type="entry name" value="Galactose-bd-like_sf"/>
</dbReference>
<dbReference type="PROSITE" id="PS00018">
    <property type="entry name" value="EF_HAND_1"/>
    <property type="match status" value="2"/>
</dbReference>
<dbReference type="Gene3D" id="2.60.120.1250">
    <property type="entry name" value="Peptidase M60, enhancin-like domain 1"/>
    <property type="match status" value="1"/>
</dbReference>
<name>A0A6M0SSM4_CLOBO</name>
<evidence type="ECO:0000259" key="3">
    <source>
        <dbReference type="PROSITE" id="PS50022"/>
    </source>
</evidence>